<evidence type="ECO:0000256" key="3">
    <source>
        <dbReference type="ARBA" id="ARBA00022536"/>
    </source>
</evidence>
<feature type="region of interest" description="Disordered" evidence="12">
    <location>
        <begin position="13"/>
        <end position="43"/>
    </location>
</feature>
<feature type="compositionally biased region" description="Polar residues" evidence="12">
    <location>
        <begin position="213"/>
        <end position="222"/>
    </location>
</feature>
<evidence type="ECO:0000256" key="1">
    <source>
        <dbReference type="ARBA" id="ARBA00004613"/>
    </source>
</evidence>
<comment type="caution">
    <text evidence="11">Lacks conserved residue(s) required for the propagation of feature annotation.</text>
</comment>
<feature type="disulfide bond" evidence="11">
    <location>
        <begin position="488"/>
        <end position="515"/>
    </location>
</feature>
<accession>A0A6P4Y4J9</accession>
<keyword evidence="13" id="KW-1133">Transmembrane helix</keyword>
<evidence type="ECO:0000256" key="10">
    <source>
        <dbReference type="ARBA" id="ARBA00023180"/>
    </source>
</evidence>
<sequence length="790" mass="85053">MSPDSYVYNYVDKDDIKLPPQSSNTASSDHTFPKTTDSIPGVDDNGLYVPGALRQDTSDSTNISRLFTTCKMVFHRISPFIILAVAGLAFLSTGAGIIMYLTETPEMSAQINMPFGMAATGNWTTAVPMNINMAATFLPVNMTQPAFVSATRQFQETGMFPPLTGMATTSEYMPLSAGQTSSHDIVQTTNLSEETTTQGLPPVTTILQQVATKPSKGTSTLPELTAKPPNLTTTLPEVTAKPVKGTTTLPQMTSAPPKLTATLPQMTTKPPKVTTRLPEVTAKAVKLTSTLPQMTSASSKMTTPLTQVTTTRPQVTTKPPKITTTMPQVTTKPPKVTTTLQMTTTSTPPKLTLPQVTTTLLEMTTKPPKVTTTLPQVTTKPPKLTTKPPKLTTTLPQMTTTLQCSKLTPPANGSMMTGSKSYRKVVYFRCNPGYKLVGYSRVICLSGTWSGRSPTCMKAVRCPKLTAPANGTMTGSNGFYSKRLRFRCNPGYKRVGHSLVSCQGDGTWTGKPPTCKAVQCLEPTPPMNGGKQGSRNFQGVMRFRCNRGYNLVGATTITCQADGTWRGSVPTCEAVQCLKPTPPMYSHMEGSILYKGVMRFSCKRGYNLVGASSITCEADGTWSDSVPTCEAVQCLEPKRPMNGFKQHSRNAQGVFIFGCDRGYNLVGATYITCQADGTWSGSVPTCEAVQCSKPTPPMNGHMEGSSNFQGVMHFRCDRGYNLVGATTITCQADGTWSGSVSACEAVQCPEPRPPMNGHKDGSRNYQGVMLFRCDRGYNLVGASSITCEAD</sequence>
<evidence type="ECO:0000256" key="12">
    <source>
        <dbReference type="SAM" id="MobiDB-lite"/>
    </source>
</evidence>
<keyword evidence="3" id="KW-0245">EGF-like domain</keyword>
<dbReference type="SUPFAM" id="SSF57535">
    <property type="entry name" value="Complement control module/SCR domain"/>
    <property type="match status" value="7"/>
</dbReference>
<gene>
    <name evidence="16" type="primary">LOC109461679</name>
</gene>
<evidence type="ECO:0000256" key="2">
    <source>
        <dbReference type="ARBA" id="ARBA00022525"/>
    </source>
</evidence>
<feature type="disulfide bond" evidence="11">
    <location>
        <begin position="602"/>
        <end position="629"/>
    </location>
</feature>
<evidence type="ECO:0000256" key="9">
    <source>
        <dbReference type="ARBA" id="ARBA00023157"/>
    </source>
</evidence>
<evidence type="ECO:0000259" key="14">
    <source>
        <dbReference type="PROSITE" id="PS50923"/>
    </source>
</evidence>
<dbReference type="PANTHER" id="PTHR45656:SF4">
    <property type="entry name" value="PROTEIN CBR-CLEC-78"/>
    <property type="match status" value="1"/>
</dbReference>
<feature type="disulfide bond" evidence="11">
    <location>
        <begin position="545"/>
        <end position="572"/>
    </location>
</feature>
<evidence type="ECO:0000256" key="4">
    <source>
        <dbReference type="ARBA" id="ARBA00022659"/>
    </source>
</evidence>
<feature type="region of interest" description="Disordered" evidence="12">
    <location>
        <begin position="294"/>
        <end position="332"/>
    </location>
</feature>
<feature type="region of interest" description="Disordered" evidence="12">
    <location>
        <begin position="213"/>
        <end position="272"/>
    </location>
</feature>
<dbReference type="FunFam" id="2.10.70.10:FF:000064">
    <property type="entry name" value="Fibulin 7"/>
    <property type="match status" value="1"/>
</dbReference>
<feature type="compositionally biased region" description="Polar residues" evidence="12">
    <location>
        <begin position="245"/>
        <end position="254"/>
    </location>
</feature>
<evidence type="ECO:0000256" key="11">
    <source>
        <dbReference type="PROSITE-ProRule" id="PRU00302"/>
    </source>
</evidence>
<evidence type="ECO:0000256" key="7">
    <source>
        <dbReference type="ARBA" id="ARBA00022837"/>
    </source>
</evidence>
<keyword evidence="2" id="KW-0964">Secreted</keyword>
<dbReference type="KEGG" id="bbel:109461679"/>
<dbReference type="GO" id="GO:0005576">
    <property type="term" value="C:extracellular region"/>
    <property type="evidence" value="ECO:0007669"/>
    <property type="project" value="UniProtKB-SubCell"/>
</dbReference>
<feature type="domain" description="Sushi" evidence="14">
    <location>
        <begin position="518"/>
        <end position="574"/>
    </location>
</feature>
<keyword evidence="5" id="KW-0732">Signal</keyword>
<dbReference type="Proteomes" id="UP000515135">
    <property type="component" value="Unplaced"/>
</dbReference>
<name>A0A6P4Y4J9_BRABE</name>
<feature type="domain" description="Sushi" evidence="14">
    <location>
        <begin position="689"/>
        <end position="745"/>
    </location>
</feature>
<protein>
    <submittedName>
        <fullName evidence="16">CUB and sushi domain-containing protein 1-like</fullName>
    </submittedName>
</protein>
<dbReference type="InterPro" id="IPR000436">
    <property type="entry name" value="Sushi_SCR_CCP_dom"/>
</dbReference>
<evidence type="ECO:0000256" key="5">
    <source>
        <dbReference type="ARBA" id="ARBA00022729"/>
    </source>
</evidence>
<dbReference type="GeneID" id="109461679"/>
<reference evidence="16" key="1">
    <citation type="submission" date="2025-08" db="UniProtKB">
        <authorList>
            <consortium name="RefSeq"/>
        </authorList>
    </citation>
    <scope>IDENTIFICATION</scope>
    <source>
        <tissue evidence="16">Gonad</tissue>
    </source>
</reference>
<feature type="disulfide bond" evidence="11">
    <location>
        <begin position="716"/>
        <end position="743"/>
    </location>
</feature>
<proteinExistence type="predicted"/>
<feature type="domain" description="Sushi" evidence="14">
    <location>
        <begin position="575"/>
        <end position="631"/>
    </location>
</feature>
<keyword evidence="15" id="KW-1185">Reference proteome</keyword>
<dbReference type="Pfam" id="PF00084">
    <property type="entry name" value="Sushi"/>
    <property type="match status" value="7"/>
</dbReference>
<evidence type="ECO:0000256" key="13">
    <source>
        <dbReference type="SAM" id="Phobius"/>
    </source>
</evidence>
<dbReference type="SMART" id="SM00032">
    <property type="entry name" value="CCP"/>
    <property type="match status" value="7"/>
</dbReference>
<evidence type="ECO:0000313" key="15">
    <source>
        <dbReference type="Proteomes" id="UP000515135"/>
    </source>
</evidence>
<feature type="domain" description="Sushi" evidence="14">
    <location>
        <begin position="402"/>
        <end position="458"/>
    </location>
</feature>
<keyword evidence="13" id="KW-0472">Membrane</keyword>
<keyword evidence="10" id="KW-0325">Glycoprotein</keyword>
<dbReference type="Gene3D" id="2.10.70.10">
    <property type="entry name" value="Complement Module, domain 1"/>
    <property type="match status" value="7"/>
</dbReference>
<keyword evidence="6" id="KW-0677">Repeat</keyword>
<evidence type="ECO:0000256" key="8">
    <source>
        <dbReference type="ARBA" id="ARBA00022889"/>
    </source>
</evidence>
<keyword evidence="8" id="KW-0130">Cell adhesion</keyword>
<feature type="non-terminal residue" evidence="16">
    <location>
        <position position="790"/>
    </location>
</feature>
<keyword evidence="4 11" id="KW-0768">Sushi</keyword>
<keyword evidence="9 11" id="KW-1015">Disulfide bond</keyword>
<dbReference type="GO" id="GO:0007155">
    <property type="term" value="P:cell adhesion"/>
    <property type="evidence" value="ECO:0007669"/>
    <property type="project" value="UniProtKB-KW"/>
</dbReference>
<keyword evidence="13" id="KW-0812">Transmembrane</keyword>
<feature type="domain" description="Sushi" evidence="14">
    <location>
        <begin position="632"/>
        <end position="688"/>
    </location>
</feature>
<dbReference type="InterPro" id="IPR035976">
    <property type="entry name" value="Sushi/SCR/CCP_sf"/>
</dbReference>
<feature type="region of interest" description="Disordered" evidence="12">
    <location>
        <begin position="370"/>
        <end position="393"/>
    </location>
</feature>
<feature type="domain" description="Sushi" evidence="14">
    <location>
        <begin position="460"/>
        <end position="517"/>
    </location>
</feature>
<evidence type="ECO:0000313" key="16">
    <source>
        <dbReference type="RefSeq" id="XP_019613617.1"/>
    </source>
</evidence>
<keyword evidence="7" id="KW-0106">Calcium</keyword>
<organism evidence="15 16">
    <name type="scientific">Branchiostoma belcheri</name>
    <name type="common">Amphioxus</name>
    <dbReference type="NCBI Taxonomy" id="7741"/>
    <lineage>
        <taxon>Eukaryota</taxon>
        <taxon>Metazoa</taxon>
        <taxon>Chordata</taxon>
        <taxon>Cephalochordata</taxon>
        <taxon>Leptocardii</taxon>
        <taxon>Amphioxiformes</taxon>
        <taxon>Branchiostomatidae</taxon>
        <taxon>Branchiostoma</taxon>
    </lineage>
</organism>
<feature type="compositionally biased region" description="Polar residues" evidence="12">
    <location>
        <begin position="20"/>
        <end position="38"/>
    </location>
</feature>
<feature type="disulfide bond" evidence="11">
    <location>
        <begin position="659"/>
        <end position="686"/>
    </location>
</feature>
<feature type="transmembrane region" description="Helical" evidence="13">
    <location>
        <begin position="80"/>
        <end position="101"/>
    </location>
</feature>
<evidence type="ECO:0000256" key="6">
    <source>
        <dbReference type="ARBA" id="ARBA00022737"/>
    </source>
</evidence>
<dbReference type="PANTHER" id="PTHR45656">
    <property type="entry name" value="PROTEIN CBR-CLEC-78"/>
    <property type="match status" value="1"/>
</dbReference>
<comment type="subcellular location">
    <subcellularLocation>
        <location evidence="1">Secreted</location>
    </subcellularLocation>
</comment>
<feature type="compositionally biased region" description="Low complexity" evidence="12">
    <location>
        <begin position="302"/>
        <end position="332"/>
    </location>
</feature>
<feature type="domain" description="Sushi" evidence="14">
    <location>
        <begin position="746"/>
        <end position="790"/>
    </location>
</feature>
<dbReference type="AlphaFoldDB" id="A0A6P4Y4J9"/>
<dbReference type="PROSITE" id="PS50923">
    <property type="entry name" value="SUSHI"/>
    <property type="match status" value="7"/>
</dbReference>
<dbReference type="InterPro" id="IPR051277">
    <property type="entry name" value="SEZ6_CSMD_C4BPB_Regulators"/>
</dbReference>
<dbReference type="OrthoDB" id="5804959at2759"/>
<dbReference type="RefSeq" id="XP_019613617.1">
    <property type="nucleotide sequence ID" value="XM_019758058.1"/>
</dbReference>
<dbReference type="CDD" id="cd00033">
    <property type="entry name" value="CCP"/>
    <property type="match status" value="7"/>
</dbReference>